<dbReference type="RefSeq" id="WP_241447379.1">
    <property type="nucleotide sequence ID" value="NZ_JAKZHW010000001.1"/>
</dbReference>
<dbReference type="PANTHER" id="PTHR47894:SF4">
    <property type="entry name" value="HTH-TYPE TRANSCRIPTIONAL REGULATOR GADX"/>
    <property type="match status" value="1"/>
</dbReference>
<evidence type="ECO:0000313" key="5">
    <source>
        <dbReference type="EMBL" id="MCH8616586.1"/>
    </source>
</evidence>
<keyword evidence="6" id="KW-1185">Reference proteome</keyword>
<proteinExistence type="predicted"/>
<sequence>MLARARAVMLTNYTEVAKHFGLDPYAMLGRAGLHPSSLRDPENWLPASRILSLLEDSAAQSGRDDFSVVLGEFRTFASLGPVSLLLRHEATMRDIIDAAIEYRRLINEIVHTTLRDDGEHATLEWNLIPGLRGMQGVNLLATIAYRVLVDGAGCNWQPDCIHFRHSAPEHIATFKRVFRCPLEFDSSFDGMSCSSASLDAPNEFADPELIVHARRLLNLMPGVRHDDTMTERVRSAIPFLMSDGQAHAEGVARYLGIPLRTLQRRLISEGQPFSTLLNDARRELAARYLSNSNQPITAVAHLTGYSALSSFTRWFTTEFGMSPARWRRMMRERDALHLRASVVAPIERRFSGGSPEQPLQRLSR</sequence>
<gene>
    <name evidence="5" type="ORF">LZ016_10800</name>
</gene>
<evidence type="ECO:0000256" key="2">
    <source>
        <dbReference type="ARBA" id="ARBA00023125"/>
    </source>
</evidence>
<dbReference type="PANTHER" id="PTHR47894">
    <property type="entry name" value="HTH-TYPE TRANSCRIPTIONAL REGULATOR GADX"/>
    <property type="match status" value="1"/>
</dbReference>
<evidence type="ECO:0000313" key="6">
    <source>
        <dbReference type="Proteomes" id="UP001203058"/>
    </source>
</evidence>
<protein>
    <submittedName>
        <fullName evidence="5">AraC family transcriptional regulator</fullName>
    </submittedName>
</protein>
<organism evidence="5 6">
    <name type="scientific">Sphingomonas telluris</name>
    <dbReference type="NCBI Taxonomy" id="2907998"/>
    <lineage>
        <taxon>Bacteria</taxon>
        <taxon>Pseudomonadati</taxon>
        <taxon>Pseudomonadota</taxon>
        <taxon>Alphaproteobacteria</taxon>
        <taxon>Sphingomonadales</taxon>
        <taxon>Sphingomonadaceae</taxon>
        <taxon>Sphingomonas</taxon>
    </lineage>
</organism>
<dbReference type="PROSITE" id="PS01124">
    <property type="entry name" value="HTH_ARAC_FAMILY_2"/>
    <property type="match status" value="1"/>
</dbReference>
<evidence type="ECO:0000256" key="3">
    <source>
        <dbReference type="ARBA" id="ARBA00023163"/>
    </source>
</evidence>
<dbReference type="SMART" id="SM00342">
    <property type="entry name" value="HTH_ARAC"/>
    <property type="match status" value="1"/>
</dbReference>
<evidence type="ECO:0000259" key="4">
    <source>
        <dbReference type="PROSITE" id="PS01124"/>
    </source>
</evidence>
<feature type="domain" description="HTH araC/xylS-type" evidence="4">
    <location>
        <begin position="231"/>
        <end position="329"/>
    </location>
</feature>
<keyword evidence="1" id="KW-0805">Transcription regulation</keyword>
<dbReference type="InterPro" id="IPR009057">
    <property type="entry name" value="Homeodomain-like_sf"/>
</dbReference>
<comment type="caution">
    <text evidence="5">The sequence shown here is derived from an EMBL/GenBank/DDBJ whole genome shotgun (WGS) entry which is preliminary data.</text>
</comment>
<dbReference type="Proteomes" id="UP001203058">
    <property type="component" value="Unassembled WGS sequence"/>
</dbReference>
<dbReference type="Gene3D" id="1.10.10.60">
    <property type="entry name" value="Homeodomain-like"/>
    <property type="match status" value="1"/>
</dbReference>
<reference evidence="5 6" key="1">
    <citation type="submission" date="2022-03" db="EMBL/GenBank/DDBJ databases">
        <authorList>
            <person name="Jo J.-H."/>
            <person name="Im W.-T."/>
        </authorList>
    </citation>
    <scope>NUCLEOTIDE SEQUENCE [LARGE SCALE GENOMIC DNA]</scope>
    <source>
        <strain evidence="5 6">SM33</strain>
    </source>
</reference>
<accession>A0ABS9VNN6</accession>
<keyword evidence="3" id="KW-0804">Transcription</keyword>
<evidence type="ECO:0000256" key="1">
    <source>
        <dbReference type="ARBA" id="ARBA00023015"/>
    </source>
</evidence>
<dbReference type="Pfam" id="PF12833">
    <property type="entry name" value="HTH_18"/>
    <property type="match status" value="1"/>
</dbReference>
<dbReference type="InterPro" id="IPR032687">
    <property type="entry name" value="AraC-type_N"/>
</dbReference>
<keyword evidence="2" id="KW-0238">DNA-binding</keyword>
<dbReference type="SUPFAM" id="SSF46689">
    <property type="entry name" value="Homeodomain-like"/>
    <property type="match status" value="1"/>
</dbReference>
<dbReference type="InterPro" id="IPR018060">
    <property type="entry name" value="HTH_AraC"/>
</dbReference>
<dbReference type="Pfam" id="PF12625">
    <property type="entry name" value="Arabinose_bd"/>
    <property type="match status" value="1"/>
</dbReference>
<name>A0ABS9VNN6_9SPHN</name>
<dbReference type="EMBL" id="JAKZHW010000001">
    <property type="protein sequence ID" value="MCH8616586.1"/>
    <property type="molecule type" value="Genomic_DNA"/>
</dbReference>